<name>A0A5N6U4Y2_ASPAV</name>
<gene>
    <name evidence="1" type="ORF">BDV25DRAFT_149759</name>
</gene>
<reference evidence="1 2" key="1">
    <citation type="submission" date="2019-04" db="EMBL/GenBank/DDBJ databases">
        <title>Friends and foes A comparative genomics study of 23 Aspergillus species from section Flavi.</title>
        <authorList>
            <consortium name="DOE Joint Genome Institute"/>
            <person name="Kjaerbolling I."/>
            <person name="Vesth T."/>
            <person name="Frisvad J.C."/>
            <person name="Nybo J.L."/>
            <person name="Theobald S."/>
            <person name="Kildgaard S."/>
            <person name="Isbrandt T."/>
            <person name="Kuo A."/>
            <person name="Sato A."/>
            <person name="Lyhne E.K."/>
            <person name="Kogle M.E."/>
            <person name="Wiebenga A."/>
            <person name="Kun R.S."/>
            <person name="Lubbers R.J."/>
            <person name="Makela M.R."/>
            <person name="Barry K."/>
            <person name="Chovatia M."/>
            <person name="Clum A."/>
            <person name="Daum C."/>
            <person name="Haridas S."/>
            <person name="He G."/>
            <person name="LaButti K."/>
            <person name="Lipzen A."/>
            <person name="Mondo S."/>
            <person name="Riley R."/>
            <person name="Salamov A."/>
            <person name="Simmons B.A."/>
            <person name="Magnuson J.K."/>
            <person name="Henrissat B."/>
            <person name="Mortensen U.H."/>
            <person name="Larsen T.O."/>
            <person name="Devries R.P."/>
            <person name="Grigoriev I.V."/>
            <person name="Machida M."/>
            <person name="Baker S.E."/>
            <person name="Andersen M.R."/>
        </authorList>
    </citation>
    <scope>NUCLEOTIDE SEQUENCE [LARGE SCALE GENOMIC DNA]</scope>
    <source>
        <strain evidence="1 2">IBT 18842</strain>
    </source>
</reference>
<dbReference type="AlphaFoldDB" id="A0A5N6U4Y2"/>
<dbReference type="EMBL" id="ML742041">
    <property type="protein sequence ID" value="KAE8153271.1"/>
    <property type="molecule type" value="Genomic_DNA"/>
</dbReference>
<sequence length="65" mass="7324">MSLSSSSFIHTIPTSTNPLHTNIRPLPSFSHRSRLELHGNPLASRHQTISRLISMVHSTLLPREK</sequence>
<organism evidence="1 2">
    <name type="scientific">Aspergillus avenaceus</name>
    <dbReference type="NCBI Taxonomy" id="36643"/>
    <lineage>
        <taxon>Eukaryota</taxon>
        <taxon>Fungi</taxon>
        <taxon>Dikarya</taxon>
        <taxon>Ascomycota</taxon>
        <taxon>Pezizomycotina</taxon>
        <taxon>Eurotiomycetes</taxon>
        <taxon>Eurotiomycetidae</taxon>
        <taxon>Eurotiales</taxon>
        <taxon>Aspergillaceae</taxon>
        <taxon>Aspergillus</taxon>
        <taxon>Aspergillus subgen. Circumdati</taxon>
    </lineage>
</organism>
<dbReference type="Proteomes" id="UP000325780">
    <property type="component" value="Unassembled WGS sequence"/>
</dbReference>
<evidence type="ECO:0000313" key="2">
    <source>
        <dbReference type="Proteomes" id="UP000325780"/>
    </source>
</evidence>
<keyword evidence="2" id="KW-1185">Reference proteome</keyword>
<evidence type="ECO:0000313" key="1">
    <source>
        <dbReference type="EMBL" id="KAE8153271.1"/>
    </source>
</evidence>
<proteinExistence type="predicted"/>
<accession>A0A5N6U4Y2</accession>
<protein>
    <submittedName>
        <fullName evidence="1">Uncharacterized protein</fullName>
    </submittedName>
</protein>